<sequence length="127" mass="14062">MPLTSFDHVNLRTAQLAEMISFYGEVLGLHPGKRADFDFPGAWLYLGDQGLIHLVEVNAPIAAQSNLTLEHFAFRATGLSEFRALLDSKDIDHRLATVPGIPIVQVNFHDPDGNHIHVDFDVAEMEG</sequence>
<proteinExistence type="predicted"/>
<dbReference type="GO" id="GO:0051213">
    <property type="term" value="F:dioxygenase activity"/>
    <property type="evidence" value="ECO:0007669"/>
    <property type="project" value="UniProtKB-KW"/>
</dbReference>
<dbReference type="AlphaFoldDB" id="A0A238J0B3"/>
<dbReference type="SUPFAM" id="SSF54593">
    <property type="entry name" value="Glyoxalase/Bleomycin resistance protein/Dihydroxybiphenyl dioxygenase"/>
    <property type="match status" value="1"/>
</dbReference>
<keyword evidence="3" id="KW-1185">Reference proteome</keyword>
<dbReference type="Proteomes" id="UP000201838">
    <property type="component" value="Unassembled WGS sequence"/>
</dbReference>
<feature type="domain" description="VOC" evidence="1">
    <location>
        <begin position="5"/>
        <end position="121"/>
    </location>
</feature>
<dbReference type="Gene3D" id="3.10.180.10">
    <property type="entry name" value="2,3-Dihydroxybiphenyl 1,2-Dioxygenase, domain 1"/>
    <property type="match status" value="1"/>
</dbReference>
<dbReference type="InterPro" id="IPR029068">
    <property type="entry name" value="Glyas_Bleomycin-R_OHBP_Dase"/>
</dbReference>
<keyword evidence="2" id="KW-0223">Dioxygenase</keyword>
<evidence type="ECO:0000313" key="2">
    <source>
        <dbReference type="EMBL" id="SMX24076.1"/>
    </source>
</evidence>
<gene>
    <name evidence="2" type="ORF">BOA8489_02192</name>
</gene>
<dbReference type="PANTHER" id="PTHR46142">
    <property type="match status" value="1"/>
</dbReference>
<organism evidence="2 3">
    <name type="scientific">Boseongicola aestuarii</name>
    <dbReference type="NCBI Taxonomy" id="1470561"/>
    <lineage>
        <taxon>Bacteria</taxon>
        <taxon>Pseudomonadati</taxon>
        <taxon>Pseudomonadota</taxon>
        <taxon>Alphaproteobacteria</taxon>
        <taxon>Rhodobacterales</taxon>
        <taxon>Paracoccaceae</taxon>
        <taxon>Boseongicola</taxon>
    </lineage>
</organism>
<name>A0A238J0B3_9RHOB</name>
<dbReference type="Pfam" id="PF00903">
    <property type="entry name" value="Glyoxalase"/>
    <property type="match status" value="1"/>
</dbReference>
<protein>
    <submittedName>
        <fullName evidence="2">Glyoxalase/Bleomycin resistance protein/Dioxygenase superfamily protein</fullName>
    </submittedName>
</protein>
<dbReference type="RefSeq" id="WP_093974047.1">
    <property type="nucleotide sequence ID" value="NZ_FXXQ01000007.1"/>
</dbReference>
<dbReference type="EMBL" id="FXXQ01000007">
    <property type="protein sequence ID" value="SMX24076.1"/>
    <property type="molecule type" value="Genomic_DNA"/>
</dbReference>
<evidence type="ECO:0000313" key="3">
    <source>
        <dbReference type="Proteomes" id="UP000201838"/>
    </source>
</evidence>
<dbReference type="OrthoDB" id="5243302at2"/>
<reference evidence="2 3" key="1">
    <citation type="submission" date="2017-05" db="EMBL/GenBank/DDBJ databases">
        <authorList>
            <person name="Song R."/>
            <person name="Chenine A.L."/>
            <person name="Ruprecht R.M."/>
        </authorList>
    </citation>
    <scope>NUCLEOTIDE SEQUENCE [LARGE SCALE GENOMIC DNA]</scope>
    <source>
        <strain evidence="2 3">CECT 8489</strain>
    </source>
</reference>
<dbReference type="InterPro" id="IPR037523">
    <property type="entry name" value="VOC_core"/>
</dbReference>
<keyword evidence="2" id="KW-0560">Oxidoreductase</keyword>
<accession>A0A238J0B3</accession>
<dbReference type="InterPro" id="IPR004360">
    <property type="entry name" value="Glyas_Fos-R_dOase_dom"/>
</dbReference>
<dbReference type="PROSITE" id="PS51819">
    <property type="entry name" value="VOC"/>
    <property type="match status" value="1"/>
</dbReference>
<evidence type="ECO:0000259" key="1">
    <source>
        <dbReference type="PROSITE" id="PS51819"/>
    </source>
</evidence>
<dbReference type="PANTHER" id="PTHR46142:SF3">
    <property type="entry name" value="F18B13.24 PROTEIN"/>
    <property type="match status" value="1"/>
</dbReference>